<dbReference type="Gene3D" id="1.20.950.20">
    <property type="entry name" value="Transmembrane di-heme cytochromes, Chain C"/>
    <property type="match status" value="1"/>
</dbReference>
<evidence type="ECO:0000259" key="8">
    <source>
        <dbReference type="Pfam" id="PF01292"/>
    </source>
</evidence>
<feature type="transmembrane region" description="Helical" evidence="7">
    <location>
        <begin position="37"/>
        <end position="57"/>
    </location>
</feature>
<dbReference type="PANTHER" id="PTHR30074">
    <property type="entry name" value="FORMATE DEHYDROGENASE, NITRATE-INDUCIBLE, CYTOCHROME B556 FDN SUBUNIT"/>
    <property type="match status" value="1"/>
</dbReference>
<keyword evidence="3 7" id="KW-0812">Transmembrane</keyword>
<dbReference type="GO" id="GO:0036397">
    <property type="term" value="F:formate dehydrogenase (quinone) activity"/>
    <property type="evidence" value="ECO:0007669"/>
    <property type="project" value="TreeGrafter"/>
</dbReference>
<dbReference type="GO" id="GO:0015944">
    <property type="term" value="P:formate oxidation"/>
    <property type="evidence" value="ECO:0007669"/>
    <property type="project" value="TreeGrafter"/>
</dbReference>
<feature type="compositionally biased region" description="Polar residues" evidence="6">
    <location>
        <begin position="1"/>
        <end position="12"/>
    </location>
</feature>
<keyword evidence="10" id="KW-1185">Reference proteome</keyword>
<reference evidence="9 10" key="1">
    <citation type="submission" date="2016-10" db="EMBL/GenBank/DDBJ databases">
        <authorList>
            <person name="de Groot N.N."/>
        </authorList>
    </citation>
    <scope>NUCLEOTIDE SEQUENCE [LARGE SCALE GENOMIC DNA]</scope>
    <source>
        <strain evidence="9 10">CGMCC 4.2023</strain>
    </source>
</reference>
<dbReference type="PANTHER" id="PTHR30074:SF6">
    <property type="entry name" value="FORMATE DEHYDROGENASE GAMMA SUBUNIT"/>
    <property type="match status" value="1"/>
</dbReference>
<dbReference type="EMBL" id="FNVU01000021">
    <property type="protein sequence ID" value="SEG90071.1"/>
    <property type="molecule type" value="Genomic_DNA"/>
</dbReference>
<evidence type="ECO:0000256" key="3">
    <source>
        <dbReference type="ARBA" id="ARBA00022692"/>
    </source>
</evidence>
<organism evidence="9 10">
    <name type="scientific">Actinacidiphila yanglinensis</name>
    <dbReference type="NCBI Taxonomy" id="310779"/>
    <lineage>
        <taxon>Bacteria</taxon>
        <taxon>Bacillati</taxon>
        <taxon>Actinomycetota</taxon>
        <taxon>Actinomycetes</taxon>
        <taxon>Kitasatosporales</taxon>
        <taxon>Streptomycetaceae</taxon>
        <taxon>Actinacidiphila</taxon>
    </lineage>
</organism>
<evidence type="ECO:0000256" key="4">
    <source>
        <dbReference type="ARBA" id="ARBA00022989"/>
    </source>
</evidence>
<dbReference type="InterPro" id="IPR011577">
    <property type="entry name" value="Cyt_b561_bac/Ni-Hgenase"/>
</dbReference>
<evidence type="ECO:0000313" key="9">
    <source>
        <dbReference type="EMBL" id="SEG90071.1"/>
    </source>
</evidence>
<evidence type="ECO:0000256" key="7">
    <source>
        <dbReference type="SAM" id="Phobius"/>
    </source>
</evidence>
<evidence type="ECO:0000256" key="6">
    <source>
        <dbReference type="SAM" id="MobiDB-lite"/>
    </source>
</evidence>
<dbReference type="SUPFAM" id="SSF81342">
    <property type="entry name" value="Transmembrane di-heme cytochromes"/>
    <property type="match status" value="1"/>
</dbReference>
<comment type="subcellular location">
    <subcellularLocation>
        <location evidence="1">Cell membrane</location>
        <topology evidence="1">Multi-pass membrane protein</topology>
    </subcellularLocation>
</comment>
<feature type="transmembrane region" description="Helical" evidence="7">
    <location>
        <begin position="175"/>
        <end position="192"/>
    </location>
</feature>
<feature type="domain" description="Cytochrome b561 bacterial/Ni-hydrogenase" evidence="8">
    <location>
        <begin position="30"/>
        <end position="193"/>
    </location>
</feature>
<dbReference type="InterPro" id="IPR016174">
    <property type="entry name" value="Di-haem_cyt_TM"/>
</dbReference>
<dbReference type="GO" id="GO:0005886">
    <property type="term" value="C:plasma membrane"/>
    <property type="evidence" value="ECO:0007669"/>
    <property type="project" value="UniProtKB-SubCell"/>
</dbReference>
<keyword evidence="2" id="KW-1003">Cell membrane</keyword>
<feature type="region of interest" description="Disordered" evidence="6">
    <location>
        <begin position="1"/>
        <end position="25"/>
    </location>
</feature>
<dbReference type="Proteomes" id="UP000236754">
    <property type="component" value="Unassembled WGS sequence"/>
</dbReference>
<dbReference type="Pfam" id="PF01292">
    <property type="entry name" value="Ni_hydr_CYTB"/>
    <property type="match status" value="1"/>
</dbReference>
<dbReference type="AlphaFoldDB" id="A0A1H6DXU7"/>
<accession>A0A1H6DXU7</accession>
<dbReference type="GO" id="GO:0022904">
    <property type="term" value="P:respiratory electron transport chain"/>
    <property type="evidence" value="ECO:0007669"/>
    <property type="project" value="InterPro"/>
</dbReference>
<name>A0A1H6DXU7_9ACTN</name>
<dbReference type="OrthoDB" id="3681708at2"/>
<feature type="transmembrane region" description="Helical" evidence="7">
    <location>
        <begin position="77"/>
        <end position="95"/>
    </location>
</feature>
<evidence type="ECO:0000256" key="1">
    <source>
        <dbReference type="ARBA" id="ARBA00004651"/>
    </source>
</evidence>
<keyword evidence="5 7" id="KW-0472">Membrane</keyword>
<protein>
    <submittedName>
        <fullName evidence="9">Formate dehydrogenase subunit gamma</fullName>
    </submittedName>
</protein>
<dbReference type="GO" id="GO:0009055">
    <property type="term" value="F:electron transfer activity"/>
    <property type="evidence" value="ECO:0007669"/>
    <property type="project" value="InterPro"/>
</dbReference>
<evidence type="ECO:0000313" key="10">
    <source>
        <dbReference type="Proteomes" id="UP000236754"/>
    </source>
</evidence>
<feature type="region of interest" description="Disordered" evidence="6">
    <location>
        <begin position="221"/>
        <end position="258"/>
    </location>
</feature>
<proteinExistence type="predicted"/>
<dbReference type="GO" id="GO:0009326">
    <property type="term" value="C:formate dehydrogenase complex"/>
    <property type="evidence" value="ECO:0007669"/>
    <property type="project" value="TreeGrafter"/>
</dbReference>
<dbReference type="InterPro" id="IPR051817">
    <property type="entry name" value="FDH_cytochrome_b556_subunit"/>
</dbReference>
<feature type="transmembrane region" description="Helical" evidence="7">
    <location>
        <begin position="136"/>
        <end position="155"/>
    </location>
</feature>
<evidence type="ECO:0000256" key="5">
    <source>
        <dbReference type="ARBA" id="ARBA00023136"/>
    </source>
</evidence>
<gene>
    <name evidence="9" type="ORF">SAMN05216223_12172</name>
</gene>
<evidence type="ECO:0000256" key="2">
    <source>
        <dbReference type="ARBA" id="ARBA00022475"/>
    </source>
</evidence>
<sequence length="258" mass="28675">MTSTDGSESPTAAMTPRRRDRPAPAGTVRRFTRAETWVHRSLAWLMGVCAFTAAALYLPPLAEIVGRRRLVVTVHEWSGILLPVPLVLGLVSRAYRADTSRLGRFFPHDWTWLRIAVRRRRRDSRYAGKFNAGQKLYAAFAVGAILIMIGTGLIMWFPRLSPLVWRTGATFVHDWLALLIAAVIGGHVWLAASDPEARRGLRTGRVSHWWARREHPLWRIEAPAPRTSTRARSAPRSEAPSAPDAPPASGGPDDAGIR</sequence>
<dbReference type="GO" id="GO:0009061">
    <property type="term" value="P:anaerobic respiration"/>
    <property type="evidence" value="ECO:0007669"/>
    <property type="project" value="TreeGrafter"/>
</dbReference>
<keyword evidence="4 7" id="KW-1133">Transmembrane helix</keyword>